<organism evidence="3 4">
    <name type="scientific">Coniella lustricola</name>
    <dbReference type="NCBI Taxonomy" id="2025994"/>
    <lineage>
        <taxon>Eukaryota</taxon>
        <taxon>Fungi</taxon>
        <taxon>Dikarya</taxon>
        <taxon>Ascomycota</taxon>
        <taxon>Pezizomycotina</taxon>
        <taxon>Sordariomycetes</taxon>
        <taxon>Sordariomycetidae</taxon>
        <taxon>Diaporthales</taxon>
        <taxon>Schizoparmaceae</taxon>
        <taxon>Coniella</taxon>
    </lineage>
</organism>
<evidence type="ECO:0000259" key="2">
    <source>
        <dbReference type="Pfam" id="PF01454"/>
    </source>
</evidence>
<accession>A0A2T3A138</accession>
<feature type="region of interest" description="Disordered" evidence="1">
    <location>
        <begin position="1"/>
        <end position="53"/>
    </location>
</feature>
<evidence type="ECO:0000313" key="3">
    <source>
        <dbReference type="EMBL" id="PSR80873.1"/>
    </source>
</evidence>
<evidence type="ECO:0000256" key="1">
    <source>
        <dbReference type="SAM" id="MobiDB-lite"/>
    </source>
</evidence>
<dbReference type="EMBL" id="KZ678517">
    <property type="protein sequence ID" value="PSR80873.1"/>
    <property type="molecule type" value="Genomic_DNA"/>
</dbReference>
<dbReference type="OrthoDB" id="205198at2759"/>
<dbReference type="InParanoid" id="A0A2T3A138"/>
<evidence type="ECO:0000313" key="4">
    <source>
        <dbReference type="Proteomes" id="UP000241462"/>
    </source>
</evidence>
<dbReference type="InterPro" id="IPR002190">
    <property type="entry name" value="MHD_dom"/>
</dbReference>
<protein>
    <submittedName>
        <fullName evidence="3">MAGE family-domain-containing protein</fullName>
    </submittedName>
</protein>
<name>A0A2T3A138_9PEZI</name>
<dbReference type="Pfam" id="PF01454">
    <property type="entry name" value="MAGE"/>
    <property type="match status" value="1"/>
</dbReference>
<feature type="compositionally biased region" description="Acidic residues" evidence="1">
    <location>
        <begin position="33"/>
        <end position="43"/>
    </location>
</feature>
<dbReference type="InterPro" id="IPR041898">
    <property type="entry name" value="MAGE_WH1"/>
</dbReference>
<dbReference type="Gene3D" id="1.10.10.1200">
    <property type="entry name" value="MAGE homology domain, winged helix WH1 motif"/>
    <property type="match status" value="1"/>
</dbReference>
<reference evidence="3 4" key="1">
    <citation type="journal article" date="2018" name="Mycol. Prog.">
        <title>Coniella lustricola, a new species from submerged detritus.</title>
        <authorList>
            <person name="Raudabaugh D.B."/>
            <person name="Iturriaga T."/>
            <person name="Carver A."/>
            <person name="Mondo S."/>
            <person name="Pangilinan J."/>
            <person name="Lipzen A."/>
            <person name="He G."/>
            <person name="Amirebrahimi M."/>
            <person name="Grigoriev I.V."/>
            <person name="Miller A.N."/>
        </authorList>
    </citation>
    <scope>NUCLEOTIDE SEQUENCE [LARGE SCALE GENOMIC DNA]</scope>
    <source>
        <strain evidence="3 4">B22-T-1</strain>
    </source>
</reference>
<sequence>MPPAARRQRAVTDDEEEDQRPRNRQRRDQSDRDSEDGYAEDEPQGTSAQSSDNQLIKKLVRYALACEFSRTPIRRDGIREKVLGDQGRAFKRVFEGAQGILRTVFGMEMVELPVKDRLTKEEKRKGISSRGLIVVGPKCRTDSPTLMQRPNPRTRRMRRIHTFSSHGFPKPTRHPKSLPRRASFLRMMRLLISLSTPSSSP</sequence>
<keyword evidence="4" id="KW-1185">Reference proteome</keyword>
<dbReference type="STRING" id="2025994.A0A2T3A138"/>
<dbReference type="Proteomes" id="UP000241462">
    <property type="component" value="Unassembled WGS sequence"/>
</dbReference>
<gene>
    <name evidence="3" type="ORF">BD289DRAFT_440003</name>
</gene>
<feature type="domain" description="MAGE" evidence="2">
    <location>
        <begin position="59"/>
        <end position="124"/>
    </location>
</feature>
<proteinExistence type="predicted"/>
<feature type="compositionally biased region" description="Polar residues" evidence="1">
    <location>
        <begin position="44"/>
        <end position="53"/>
    </location>
</feature>
<dbReference type="AlphaFoldDB" id="A0A2T3A138"/>